<dbReference type="RefSeq" id="WP_089836398.1">
    <property type="nucleotide sequence ID" value="NZ_FOZL01000001.1"/>
</dbReference>
<organism evidence="1 2">
    <name type="scientific">Granulicella pectinivorans</name>
    <dbReference type="NCBI Taxonomy" id="474950"/>
    <lineage>
        <taxon>Bacteria</taxon>
        <taxon>Pseudomonadati</taxon>
        <taxon>Acidobacteriota</taxon>
        <taxon>Terriglobia</taxon>
        <taxon>Terriglobales</taxon>
        <taxon>Acidobacteriaceae</taxon>
        <taxon>Granulicella</taxon>
    </lineage>
</organism>
<name>A0A1I6LCN9_9BACT</name>
<evidence type="ECO:0000313" key="2">
    <source>
        <dbReference type="Proteomes" id="UP000199024"/>
    </source>
</evidence>
<gene>
    <name evidence="1" type="ORF">SAMN05421771_0554</name>
</gene>
<keyword evidence="2" id="KW-1185">Reference proteome</keyword>
<protein>
    <submittedName>
        <fullName evidence="1">Uncharacterized protein</fullName>
    </submittedName>
</protein>
<evidence type="ECO:0000313" key="1">
    <source>
        <dbReference type="EMBL" id="SFS01213.1"/>
    </source>
</evidence>
<sequence>MHQKLIILLEESSLTEAPAAILELSGPGEIESLEGSLLELEKGYSIRAHLAAKRGTLAAGWTELVTGLQDALLDEGPRAKGRLYYRNPHVTPIIFTDSATTRVLGVIVQKGPLTEEEVIALHQELGYQEN</sequence>
<proteinExistence type="predicted"/>
<reference evidence="1 2" key="1">
    <citation type="submission" date="2016-10" db="EMBL/GenBank/DDBJ databases">
        <authorList>
            <person name="de Groot N.N."/>
        </authorList>
    </citation>
    <scope>NUCLEOTIDE SEQUENCE [LARGE SCALE GENOMIC DNA]</scope>
    <source>
        <strain evidence="1 2">DSM 21001</strain>
    </source>
</reference>
<dbReference type="STRING" id="474950.SAMN05421771_0554"/>
<accession>A0A1I6LCN9</accession>
<dbReference type="AlphaFoldDB" id="A0A1I6LCN9"/>
<dbReference type="Proteomes" id="UP000199024">
    <property type="component" value="Unassembled WGS sequence"/>
</dbReference>
<dbReference type="EMBL" id="FOZL01000001">
    <property type="protein sequence ID" value="SFS01213.1"/>
    <property type="molecule type" value="Genomic_DNA"/>
</dbReference>